<evidence type="ECO:0000256" key="3">
    <source>
        <dbReference type="ARBA" id="ARBA00022692"/>
    </source>
</evidence>
<dbReference type="GO" id="GO:0015205">
    <property type="term" value="F:nucleobase transmembrane transporter activity"/>
    <property type="evidence" value="ECO:0007669"/>
    <property type="project" value="TreeGrafter"/>
</dbReference>
<evidence type="ECO:0000256" key="1">
    <source>
        <dbReference type="ARBA" id="ARBA00004141"/>
    </source>
</evidence>
<feature type="transmembrane region" description="Helical" evidence="6">
    <location>
        <begin position="417"/>
        <end position="441"/>
    </location>
</feature>
<feature type="transmembrane region" description="Helical" evidence="6">
    <location>
        <begin position="148"/>
        <end position="170"/>
    </location>
</feature>
<comment type="subcellular location">
    <subcellularLocation>
        <location evidence="1">Membrane</location>
        <topology evidence="1">Multi-pass membrane protein</topology>
    </subcellularLocation>
</comment>
<feature type="transmembrane region" description="Helical" evidence="6">
    <location>
        <begin position="525"/>
        <end position="547"/>
    </location>
</feature>
<feature type="transmembrane region" description="Helical" evidence="6">
    <location>
        <begin position="57"/>
        <end position="77"/>
    </location>
</feature>
<dbReference type="PANTHER" id="PTHR30618:SF1">
    <property type="entry name" value="URIDINE PERMEASE"/>
    <property type="match status" value="1"/>
</dbReference>
<feature type="transmembrane region" description="Helical" evidence="6">
    <location>
        <begin position="305"/>
        <end position="327"/>
    </location>
</feature>
<evidence type="ECO:0000256" key="2">
    <source>
        <dbReference type="ARBA" id="ARBA00008974"/>
    </source>
</evidence>
<dbReference type="OrthoDB" id="2018619at2759"/>
<dbReference type="Gene3D" id="1.10.4160.10">
    <property type="entry name" value="Hydantoin permease"/>
    <property type="match status" value="2"/>
</dbReference>
<feature type="transmembrane region" description="Helical" evidence="6">
    <location>
        <begin position="113"/>
        <end position="136"/>
    </location>
</feature>
<dbReference type="AlphaFoldDB" id="A0A9P6W6X7"/>
<protein>
    <submittedName>
        <fullName evidence="7">Uncharacterized protein</fullName>
    </submittedName>
</protein>
<keyword evidence="4 6" id="KW-1133">Transmembrane helix</keyword>
<feature type="transmembrane region" description="Helical" evidence="6">
    <location>
        <begin position="495"/>
        <end position="513"/>
    </location>
</feature>
<dbReference type="Proteomes" id="UP000777482">
    <property type="component" value="Unassembled WGS sequence"/>
</dbReference>
<feature type="transmembrane region" description="Helical" evidence="6">
    <location>
        <begin position="359"/>
        <end position="380"/>
    </location>
</feature>
<dbReference type="EMBL" id="PUHQ01000015">
    <property type="protein sequence ID" value="KAG0664205.1"/>
    <property type="molecule type" value="Genomic_DNA"/>
</dbReference>
<dbReference type="InterPro" id="IPR045225">
    <property type="entry name" value="Uracil/uridine/allantoin_perm"/>
</dbReference>
<comment type="caution">
    <text evidence="7">The sequence shown here is derived from an EMBL/GenBank/DDBJ whole genome shotgun (WGS) entry which is preliminary data.</text>
</comment>
<keyword evidence="3 6" id="KW-0812">Transmembrane</keyword>
<evidence type="ECO:0000256" key="5">
    <source>
        <dbReference type="ARBA" id="ARBA00023136"/>
    </source>
</evidence>
<evidence type="ECO:0000256" key="4">
    <source>
        <dbReference type="ARBA" id="ARBA00022989"/>
    </source>
</evidence>
<gene>
    <name evidence="7" type="ORF">C6P46_001669</name>
</gene>
<name>A0A9P6W6X7_RHOMI</name>
<accession>A0A9P6W6X7</accession>
<keyword evidence="8" id="KW-1185">Reference proteome</keyword>
<organism evidence="7 8">
    <name type="scientific">Rhodotorula mucilaginosa</name>
    <name type="common">Yeast</name>
    <name type="synonym">Rhodotorula rubra</name>
    <dbReference type="NCBI Taxonomy" id="5537"/>
    <lineage>
        <taxon>Eukaryota</taxon>
        <taxon>Fungi</taxon>
        <taxon>Dikarya</taxon>
        <taxon>Basidiomycota</taxon>
        <taxon>Pucciniomycotina</taxon>
        <taxon>Microbotryomycetes</taxon>
        <taxon>Sporidiobolales</taxon>
        <taxon>Sporidiobolaceae</taxon>
        <taxon>Rhodotorula</taxon>
    </lineage>
</organism>
<comment type="similarity">
    <text evidence="2">Belongs to the purine-cytosine permease (2.A.39) family.</text>
</comment>
<evidence type="ECO:0000313" key="7">
    <source>
        <dbReference type="EMBL" id="KAG0664205.1"/>
    </source>
</evidence>
<feature type="transmembrane region" description="Helical" evidence="6">
    <location>
        <begin position="447"/>
        <end position="465"/>
    </location>
</feature>
<evidence type="ECO:0000256" key="6">
    <source>
        <dbReference type="SAM" id="Phobius"/>
    </source>
</evidence>
<proteinExistence type="inferred from homology"/>
<dbReference type="InterPro" id="IPR001248">
    <property type="entry name" value="Pur-cyt_permease"/>
</dbReference>
<dbReference type="Pfam" id="PF02133">
    <property type="entry name" value="Transp_cyt_pur"/>
    <property type="match status" value="2"/>
</dbReference>
<dbReference type="GO" id="GO:0005886">
    <property type="term" value="C:plasma membrane"/>
    <property type="evidence" value="ECO:0007669"/>
    <property type="project" value="TreeGrafter"/>
</dbReference>
<keyword evidence="5 6" id="KW-0472">Membrane</keyword>
<reference evidence="7 8" key="1">
    <citation type="submission" date="2020-11" db="EMBL/GenBank/DDBJ databases">
        <title>Kefir isolates.</title>
        <authorList>
            <person name="Marcisauskas S."/>
            <person name="Kim Y."/>
            <person name="Blasche S."/>
        </authorList>
    </citation>
    <scope>NUCLEOTIDE SEQUENCE [LARGE SCALE GENOMIC DNA]</scope>
    <source>
        <strain evidence="7 8">KR</strain>
    </source>
</reference>
<sequence>MGIVSLLEVSAHAGAARSLDNADLRATPVERRTWGFWTFSCFCWTGGSTWLALGITFWEGLGCSTAGYFIISLWMVACGRPGARYNIGFPVVCRSSFGIFGAGWPALNRAIMATVWQGVNAVSGGQALYVMLYSMFPSIGNIKNHMPAGSALTSAQMICFFVFLVLNGLMLLLDIPKWKRLVWTKLLVFSVSSAGMLALAVTKAGGSVGYARRPLLSVIPSRIADAVYPGYRSQTRRHEEQYDPRLDSLLAPRSDDPHVRRVVLNFRSVLLIPTRYVSRLTFAPSPTASNASDWQRNATKPNDPILGQLIGFPLSNFIVQVIGMLVASTSEVVYGEVVWNPVIYLERLLVDNFDAAHRAGAFFISAGFVVGFFTLSRLCARPPRLTRMLSTGVFENVYCCGNDLASLCPRFISVKRGFYICLVGSAVINPWYLLGSASIFITVLSSYQIFLFSIAAIIMVDYFAVSKGLMIYEDLYTTNKLGTYFYTYGFNWRAFVAYAIGVAVNFAGFLTNFGIIKSEPLRHSYYFAIFTTTFAAGIVYYLLATLFPQANLTDKWSEPKGLWDPLEDKTGFAGSSISSGAGHHVDDILEDKDSKLGEGAAVSTDVLPAVELRD</sequence>
<dbReference type="PANTHER" id="PTHR30618">
    <property type="entry name" value="NCS1 FAMILY PURINE/PYRIMIDINE TRANSPORTER"/>
    <property type="match status" value="1"/>
</dbReference>
<evidence type="ECO:0000313" key="8">
    <source>
        <dbReference type="Proteomes" id="UP000777482"/>
    </source>
</evidence>